<dbReference type="EMBL" id="ML120484">
    <property type="protein sequence ID" value="RPA91903.1"/>
    <property type="molecule type" value="Genomic_DNA"/>
</dbReference>
<dbReference type="Proteomes" id="UP000276215">
    <property type="component" value="Unassembled WGS sequence"/>
</dbReference>
<dbReference type="AlphaFoldDB" id="A0A3N4J0K1"/>
<gene>
    <name evidence="1" type="ORF">L873DRAFT_1848011</name>
</gene>
<accession>A0A3N4J0K1</accession>
<dbReference type="OrthoDB" id="5405284at2759"/>
<evidence type="ECO:0000313" key="1">
    <source>
        <dbReference type="EMBL" id="RPA91903.1"/>
    </source>
</evidence>
<protein>
    <submittedName>
        <fullName evidence="1">Uncharacterized protein</fullName>
    </submittedName>
</protein>
<reference evidence="1 2" key="1">
    <citation type="journal article" date="2018" name="Nat. Ecol. Evol.">
        <title>Pezizomycetes genomes reveal the molecular basis of ectomycorrhizal truffle lifestyle.</title>
        <authorList>
            <person name="Murat C."/>
            <person name="Payen T."/>
            <person name="Noel B."/>
            <person name="Kuo A."/>
            <person name="Morin E."/>
            <person name="Chen J."/>
            <person name="Kohler A."/>
            <person name="Krizsan K."/>
            <person name="Balestrini R."/>
            <person name="Da Silva C."/>
            <person name="Montanini B."/>
            <person name="Hainaut M."/>
            <person name="Levati E."/>
            <person name="Barry K.W."/>
            <person name="Belfiori B."/>
            <person name="Cichocki N."/>
            <person name="Clum A."/>
            <person name="Dockter R.B."/>
            <person name="Fauchery L."/>
            <person name="Guy J."/>
            <person name="Iotti M."/>
            <person name="Le Tacon F."/>
            <person name="Lindquist E.A."/>
            <person name="Lipzen A."/>
            <person name="Malagnac F."/>
            <person name="Mello A."/>
            <person name="Molinier V."/>
            <person name="Miyauchi S."/>
            <person name="Poulain J."/>
            <person name="Riccioni C."/>
            <person name="Rubini A."/>
            <person name="Sitrit Y."/>
            <person name="Splivallo R."/>
            <person name="Traeger S."/>
            <person name="Wang M."/>
            <person name="Zifcakova L."/>
            <person name="Wipf D."/>
            <person name="Zambonelli A."/>
            <person name="Paolocci F."/>
            <person name="Nowrousian M."/>
            <person name="Ottonello S."/>
            <person name="Baldrian P."/>
            <person name="Spatafora J.W."/>
            <person name="Henrissat B."/>
            <person name="Nagy L.G."/>
            <person name="Aury J.M."/>
            <person name="Wincker P."/>
            <person name="Grigoriev I.V."/>
            <person name="Bonfante P."/>
            <person name="Martin F.M."/>
        </authorList>
    </citation>
    <scope>NUCLEOTIDE SEQUENCE [LARGE SCALE GENOMIC DNA]</scope>
    <source>
        <strain evidence="1 2">120613-1</strain>
    </source>
</reference>
<name>A0A3N4J0K1_9PEZI</name>
<proteinExistence type="predicted"/>
<keyword evidence="2" id="KW-1185">Reference proteome</keyword>
<evidence type="ECO:0000313" key="2">
    <source>
        <dbReference type="Proteomes" id="UP000276215"/>
    </source>
</evidence>
<organism evidence="1 2">
    <name type="scientific">Choiromyces venosus 120613-1</name>
    <dbReference type="NCBI Taxonomy" id="1336337"/>
    <lineage>
        <taxon>Eukaryota</taxon>
        <taxon>Fungi</taxon>
        <taxon>Dikarya</taxon>
        <taxon>Ascomycota</taxon>
        <taxon>Pezizomycotina</taxon>
        <taxon>Pezizomycetes</taxon>
        <taxon>Pezizales</taxon>
        <taxon>Tuberaceae</taxon>
        <taxon>Choiromyces</taxon>
    </lineage>
</organism>
<sequence length="183" mass="18635">MQLLQATCKNPLIMQIPILASLVASSTISSMSPFLSPTPIPTPTAIAGGTCVEIAPGETATLPIPDSLKLGYYNCATTATSPPTSDIITIAKHILTDGYVAPIVAPGKQCGELAKQGEAVFYICGEYLTGGQDDAVVVGVTSILDHCEMGGKAEGVFRVSEGGLLVITSVGGGLVVDGALRGE</sequence>